<dbReference type="RefSeq" id="WP_196203745.1">
    <property type="nucleotide sequence ID" value="NZ_JADPUN010000224.1"/>
</dbReference>
<organism evidence="1 2">
    <name type="scientific">Plantactinospora alkalitolerans</name>
    <dbReference type="NCBI Taxonomy" id="2789879"/>
    <lineage>
        <taxon>Bacteria</taxon>
        <taxon>Bacillati</taxon>
        <taxon>Actinomycetota</taxon>
        <taxon>Actinomycetes</taxon>
        <taxon>Micromonosporales</taxon>
        <taxon>Micromonosporaceae</taxon>
        <taxon>Plantactinospora</taxon>
    </lineage>
</organism>
<dbReference type="EMBL" id="JADPUN010000224">
    <property type="protein sequence ID" value="MBF9132209.1"/>
    <property type="molecule type" value="Genomic_DNA"/>
</dbReference>
<accession>A0ABS0H1J9</accession>
<protein>
    <submittedName>
        <fullName evidence="1">Uncharacterized protein</fullName>
    </submittedName>
</protein>
<comment type="caution">
    <text evidence="1">The sequence shown here is derived from an EMBL/GenBank/DDBJ whole genome shotgun (WGS) entry which is preliminary data.</text>
</comment>
<proteinExistence type="predicted"/>
<name>A0ABS0H1J9_9ACTN</name>
<gene>
    <name evidence="1" type="ORF">I0C86_25135</name>
</gene>
<sequence>MAETAHLHALADAAMITARPIAKGIPVWRGSGLTSAGLLVDHFTAQVRRFTEADVVEHPFLLPTAGYRAVFGDYTNTYAAQVPGLSEPTVFRPDNLHLNVSRLAAAGTRRAVVAVGGLVRTLTGGATPVFRDCHIWPAVQANQLVEPDELPDAMDRWRRATEAVIRNAGLPVLSIAPPVSAPYGKRTLLVLSCLPDGRLTVLATIYALAEHYRSTLGTTSEVVDVGFTGKILAVAAMHHRDHRGLALPSTLAPRQVGVIVPRGSDRMTTATSGLRAEVVVVGGHSGRRRAERRLHRRSVPVVVSYADDGSPLLVGRLPLRRDRAGEVREDVLIDRLRDHDDRLRSRSDARWQRGLARSSASARLCPPCAVTHRPTVHGWVVPADLGPCGDCGRAGRLALLSDVARIY</sequence>
<keyword evidence="2" id="KW-1185">Reference proteome</keyword>
<dbReference type="Proteomes" id="UP000638560">
    <property type="component" value="Unassembled WGS sequence"/>
</dbReference>
<reference evidence="1 2" key="1">
    <citation type="submission" date="2020-11" db="EMBL/GenBank/DDBJ databases">
        <title>A novel isolate from a Black sea contaminated sediment with potential to produce alkanes: Plantactinospora alkalitolerans sp. nov.</title>
        <authorList>
            <person name="Carro L."/>
            <person name="Veyisoglu A."/>
            <person name="Guven K."/>
            <person name="Schumann P."/>
            <person name="Klenk H.-P."/>
            <person name="Sahin N."/>
        </authorList>
    </citation>
    <scope>NUCLEOTIDE SEQUENCE [LARGE SCALE GENOMIC DNA]</scope>
    <source>
        <strain evidence="1 2">S1510</strain>
    </source>
</reference>
<evidence type="ECO:0000313" key="1">
    <source>
        <dbReference type="EMBL" id="MBF9132209.1"/>
    </source>
</evidence>
<evidence type="ECO:0000313" key="2">
    <source>
        <dbReference type="Proteomes" id="UP000638560"/>
    </source>
</evidence>